<name>A0A1V4JA91_PATFA</name>
<dbReference type="EMBL" id="LSYS01008398">
    <property type="protein sequence ID" value="OPJ69106.1"/>
    <property type="molecule type" value="Genomic_DNA"/>
</dbReference>
<proteinExistence type="predicted"/>
<gene>
    <name evidence="1" type="ORF">AV530_013130</name>
</gene>
<evidence type="ECO:0000313" key="2">
    <source>
        <dbReference type="Proteomes" id="UP000190648"/>
    </source>
</evidence>
<reference evidence="1 2" key="1">
    <citation type="submission" date="2016-02" db="EMBL/GenBank/DDBJ databases">
        <title>Band-tailed pigeon sequencing and assembly.</title>
        <authorList>
            <person name="Soares A.E."/>
            <person name="Novak B.J."/>
            <person name="Rice E.S."/>
            <person name="O'Connell B."/>
            <person name="Chang D."/>
            <person name="Weber S."/>
            <person name="Shapiro B."/>
        </authorList>
    </citation>
    <scope>NUCLEOTIDE SEQUENCE [LARGE SCALE GENOMIC DNA]</scope>
    <source>
        <strain evidence="1">BTP2013</strain>
        <tissue evidence="1">Blood</tissue>
    </source>
</reference>
<dbReference type="Proteomes" id="UP000190648">
    <property type="component" value="Unassembled WGS sequence"/>
</dbReference>
<protein>
    <submittedName>
        <fullName evidence="1">Uncharacterized protein</fullName>
    </submittedName>
</protein>
<organism evidence="1 2">
    <name type="scientific">Patagioenas fasciata monilis</name>
    <dbReference type="NCBI Taxonomy" id="372326"/>
    <lineage>
        <taxon>Eukaryota</taxon>
        <taxon>Metazoa</taxon>
        <taxon>Chordata</taxon>
        <taxon>Craniata</taxon>
        <taxon>Vertebrata</taxon>
        <taxon>Euteleostomi</taxon>
        <taxon>Archelosauria</taxon>
        <taxon>Archosauria</taxon>
        <taxon>Dinosauria</taxon>
        <taxon>Saurischia</taxon>
        <taxon>Theropoda</taxon>
        <taxon>Coelurosauria</taxon>
        <taxon>Aves</taxon>
        <taxon>Neognathae</taxon>
        <taxon>Neoaves</taxon>
        <taxon>Columbimorphae</taxon>
        <taxon>Columbiformes</taxon>
        <taxon>Columbidae</taxon>
        <taxon>Patagioenas</taxon>
    </lineage>
</organism>
<accession>A0A1V4JA91</accession>
<keyword evidence="2" id="KW-1185">Reference proteome</keyword>
<evidence type="ECO:0000313" key="1">
    <source>
        <dbReference type="EMBL" id="OPJ69106.1"/>
    </source>
</evidence>
<comment type="caution">
    <text evidence="1">The sequence shown here is derived from an EMBL/GenBank/DDBJ whole genome shotgun (WGS) entry which is preliminary data.</text>
</comment>
<dbReference type="AlphaFoldDB" id="A0A1V4JA91"/>
<sequence length="86" mass="9689">MDSSSRWGQARQSMSTVLYSCTLKSQVAVTPDSVASDSIAFQIRAVTLCLLLFLMREWSRAILAQQVVKKLNHQMDWLNTSHAALF</sequence>